<dbReference type="InterPro" id="IPR000719">
    <property type="entry name" value="Prot_kinase_dom"/>
</dbReference>
<feature type="binding site" evidence="5">
    <location>
        <position position="41"/>
    </location>
    <ligand>
        <name>ATP</name>
        <dbReference type="ChEBI" id="CHEBI:30616"/>
    </ligand>
</feature>
<keyword evidence="2 5" id="KW-0547">Nucleotide-binding</keyword>
<feature type="region of interest" description="Disordered" evidence="6">
    <location>
        <begin position="505"/>
        <end position="525"/>
    </location>
</feature>
<feature type="compositionally biased region" description="Low complexity" evidence="6">
    <location>
        <begin position="346"/>
        <end position="357"/>
    </location>
</feature>
<dbReference type="InterPro" id="IPR011009">
    <property type="entry name" value="Kinase-like_dom_sf"/>
</dbReference>
<proteinExistence type="predicted"/>
<evidence type="ECO:0000256" key="4">
    <source>
        <dbReference type="ARBA" id="ARBA00022840"/>
    </source>
</evidence>
<evidence type="ECO:0000256" key="5">
    <source>
        <dbReference type="PROSITE-ProRule" id="PRU10141"/>
    </source>
</evidence>
<dbReference type="CDD" id="cd14014">
    <property type="entry name" value="STKc_PknB_like"/>
    <property type="match status" value="1"/>
</dbReference>
<dbReference type="PROSITE" id="PS00108">
    <property type="entry name" value="PROTEIN_KINASE_ST"/>
    <property type="match status" value="1"/>
</dbReference>
<evidence type="ECO:0000256" key="2">
    <source>
        <dbReference type="ARBA" id="ARBA00022741"/>
    </source>
</evidence>
<protein>
    <submittedName>
        <fullName evidence="8">Serine/threonine protein kinase</fullName>
    </submittedName>
</protein>
<dbReference type="GO" id="GO:0004674">
    <property type="term" value="F:protein serine/threonine kinase activity"/>
    <property type="evidence" value="ECO:0007669"/>
    <property type="project" value="UniProtKB-KW"/>
</dbReference>
<dbReference type="EMBL" id="JAGTJJ010000004">
    <property type="protein sequence ID" value="MDC3981447.1"/>
    <property type="molecule type" value="Genomic_DNA"/>
</dbReference>
<feature type="region of interest" description="Disordered" evidence="6">
    <location>
        <begin position="323"/>
        <end position="357"/>
    </location>
</feature>
<dbReference type="PROSITE" id="PS50011">
    <property type="entry name" value="PROTEIN_KINASE_DOM"/>
    <property type="match status" value="1"/>
</dbReference>
<dbReference type="SUPFAM" id="SSF56112">
    <property type="entry name" value="Protein kinase-like (PK-like)"/>
    <property type="match status" value="1"/>
</dbReference>
<dbReference type="PANTHER" id="PTHR43289">
    <property type="entry name" value="MITOGEN-ACTIVATED PROTEIN KINASE KINASE KINASE 20-RELATED"/>
    <property type="match status" value="1"/>
</dbReference>
<dbReference type="GO" id="GO:0005524">
    <property type="term" value="F:ATP binding"/>
    <property type="evidence" value="ECO:0007669"/>
    <property type="project" value="UniProtKB-UniRule"/>
</dbReference>
<comment type="caution">
    <text evidence="8">The sequence shown here is derived from an EMBL/GenBank/DDBJ whole genome shotgun (WGS) entry which is preliminary data.</text>
</comment>
<sequence>MATVGEVIAGKYRIEREIGRGGMGLVLLATHVDLEQPVAVKVLHEDSAYDADAIARFIREARAAGKIQSDHVARVMDAGVLPEGGAYIVMELLDGKDLADVLHDEGPLDISVAVGHVLEACDALAAAHAVGIVHRDLKPANLFLARKPDETKIVKVLDFGVSKMAAQNTPSAPSALTQSGQIFGSPSYMAPEQLRSAADVDARADIWSLGVVLYELVTASLPFPARTMADMMAAVVRDPPQPLAQVRADVPPALEAILVRCLEKEPSDRYTNVGELARALAPFSPGNEALVARIERVSARSGASGVPSLPAPSSLRIDVVAPEEAGETEHEGNAEEPQDTPSEAPLSRSLGSGRVSSLSGRSSRWVVLGLAPALAAAIGFLVTLSHRAPPAPTPASARAPEPPPAAAPTETAQVLPAVAPASAAPSPSAARTEVTINVSSAPKETRVYRGAELLGTVPGPLVFERGQAPIELRFVAEGYTSAEVTVVPNVDRVLAVELKPTKPTLRTQKAGTGPKGKVPGDLEPF</sequence>
<dbReference type="AlphaFoldDB" id="A0A9X3WZT6"/>
<dbReference type="Pfam" id="PF00069">
    <property type="entry name" value="Pkinase"/>
    <property type="match status" value="1"/>
</dbReference>
<dbReference type="InterPro" id="IPR017441">
    <property type="entry name" value="Protein_kinase_ATP_BS"/>
</dbReference>
<evidence type="ECO:0000256" key="3">
    <source>
        <dbReference type="ARBA" id="ARBA00022777"/>
    </source>
</evidence>
<keyword evidence="1" id="KW-0808">Transferase</keyword>
<dbReference type="Gene3D" id="3.30.200.20">
    <property type="entry name" value="Phosphorylase Kinase, domain 1"/>
    <property type="match status" value="1"/>
</dbReference>
<evidence type="ECO:0000313" key="8">
    <source>
        <dbReference type="EMBL" id="MDC3981447.1"/>
    </source>
</evidence>
<name>A0A9X3WZT6_9BACT</name>
<keyword evidence="8" id="KW-0723">Serine/threonine-protein kinase</keyword>
<dbReference type="SMART" id="SM00220">
    <property type="entry name" value="S_TKc"/>
    <property type="match status" value="1"/>
</dbReference>
<dbReference type="PANTHER" id="PTHR43289:SF6">
    <property type="entry name" value="SERINE_THREONINE-PROTEIN KINASE NEKL-3"/>
    <property type="match status" value="1"/>
</dbReference>
<keyword evidence="9" id="KW-1185">Reference proteome</keyword>
<dbReference type="Gene3D" id="1.10.510.10">
    <property type="entry name" value="Transferase(Phosphotransferase) domain 1"/>
    <property type="match status" value="1"/>
</dbReference>
<dbReference type="Proteomes" id="UP001151081">
    <property type="component" value="Unassembled WGS sequence"/>
</dbReference>
<dbReference type="RefSeq" id="WP_272419751.1">
    <property type="nucleotide sequence ID" value="NZ_JAGTJJ010000004.1"/>
</dbReference>
<evidence type="ECO:0000313" key="9">
    <source>
        <dbReference type="Proteomes" id="UP001151081"/>
    </source>
</evidence>
<accession>A0A9X3WZT6</accession>
<feature type="region of interest" description="Disordered" evidence="6">
    <location>
        <begin position="389"/>
        <end position="410"/>
    </location>
</feature>
<feature type="domain" description="Protein kinase" evidence="7">
    <location>
        <begin position="12"/>
        <end position="284"/>
    </location>
</feature>
<gene>
    <name evidence="8" type="ORF">KEG57_13120</name>
</gene>
<evidence type="ECO:0000259" key="7">
    <source>
        <dbReference type="PROSITE" id="PS50011"/>
    </source>
</evidence>
<keyword evidence="4 5" id="KW-0067">ATP-binding</keyword>
<keyword evidence="3 8" id="KW-0418">Kinase</keyword>
<organism evidence="8 9">
    <name type="scientific">Polyangium jinanense</name>
    <dbReference type="NCBI Taxonomy" id="2829994"/>
    <lineage>
        <taxon>Bacteria</taxon>
        <taxon>Pseudomonadati</taxon>
        <taxon>Myxococcota</taxon>
        <taxon>Polyangia</taxon>
        <taxon>Polyangiales</taxon>
        <taxon>Polyangiaceae</taxon>
        <taxon>Polyangium</taxon>
    </lineage>
</organism>
<dbReference type="PROSITE" id="PS00107">
    <property type="entry name" value="PROTEIN_KINASE_ATP"/>
    <property type="match status" value="1"/>
</dbReference>
<evidence type="ECO:0000256" key="6">
    <source>
        <dbReference type="SAM" id="MobiDB-lite"/>
    </source>
</evidence>
<evidence type="ECO:0000256" key="1">
    <source>
        <dbReference type="ARBA" id="ARBA00022679"/>
    </source>
</evidence>
<reference evidence="8 9" key="1">
    <citation type="submission" date="2021-04" db="EMBL/GenBank/DDBJ databases">
        <title>Genome analysis of Polyangium sp.</title>
        <authorList>
            <person name="Li Y."/>
            <person name="Wang J."/>
        </authorList>
    </citation>
    <scope>NUCLEOTIDE SEQUENCE [LARGE SCALE GENOMIC DNA]</scope>
    <source>
        <strain evidence="8 9">SDU14</strain>
    </source>
</reference>
<dbReference type="InterPro" id="IPR008271">
    <property type="entry name" value="Ser/Thr_kinase_AS"/>
</dbReference>